<dbReference type="Proteomes" id="UP000016887">
    <property type="component" value="Chromosome"/>
</dbReference>
<evidence type="ECO:0000313" key="5">
    <source>
        <dbReference type="Proteomes" id="UP000016887"/>
    </source>
</evidence>
<feature type="domain" description="CBS" evidence="3">
    <location>
        <begin position="245"/>
        <end position="299"/>
    </location>
</feature>
<gene>
    <name evidence="4" type="ORF">ACAM_0641</name>
</gene>
<keyword evidence="1 2" id="KW-0129">CBS domain</keyword>
<evidence type="ECO:0000259" key="3">
    <source>
        <dbReference type="PROSITE" id="PS51371"/>
    </source>
</evidence>
<dbReference type="PROSITE" id="PS51371">
    <property type="entry name" value="CBS"/>
    <property type="match status" value="2"/>
</dbReference>
<dbReference type="GO" id="GO:0006355">
    <property type="term" value="P:regulation of DNA-templated transcription"/>
    <property type="evidence" value="ECO:0007669"/>
    <property type="project" value="InterPro"/>
</dbReference>
<protein>
    <recommendedName>
        <fullName evidence="3">CBS domain-containing protein</fullName>
    </recommendedName>
</protein>
<dbReference type="PANTHER" id="PTHR43080:SF2">
    <property type="entry name" value="CBS DOMAIN-CONTAINING PROTEIN"/>
    <property type="match status" value="1"/>
</dbReference>
<proteinExistence type="predicted"/>
<dbReference type="PATRIC" id="fig|1198449.6.peg.646"/>
<dbReference type="KEGG" id="acj:ACAM_0641"/>
<dbReference type="InterPro" id="IPR016436">
    <property type="entry name" value="UCP005063_CBS"/>
</dbReference>
<dbReference type="GO" id="GO:0003677">
    <property type="term" value="F:DNA binding"/>
    <property type="evidence" value="ECO:0007669"/>
    <property type="project" value="InterPro"/>
</dbReference>
<dbReference type="eggNOG" id="arCOG00610">
    <property type="taxonomic scope" value="Archaea"/>
</dbReference>
<keyword evidence="5" id="KW-1185">Reference proteome</keyword>
<dbReference type="InterPro" id="IPR036388">
    <property type="entry name" value="WH-like_DNA-bd_sf"/>
</dbReference>
<dbReference type="InterPro" id="IPR000644">
    <property type="entry name" value="CBS_dom"/>
</dbReference>
<accession>U3TDM1</accession>
<dbReference type="SMART" id="SM00116">
    <property type="entry name" value="CBS"/>
    <property type="match status" value="2"/>
</dbReference>
<organism evidence="4 5">
    <name type="scientific">Aeropyrum camini SY1 = JCM 12091</name>
    <dbReference type="NCBI Taxonomy" id="1198449"/>
    <lineage>
        <taxon>Archaea</taxon>
        <taxon>Thermoproteota</taxon>
        <taxon>Thermoprotei</taxon>
        <taxon>Desulfurococcales</taxon>
        <taxon>Desulfurococcaceae</taxon>
        <taxon>Aeropyrum</taxon>
    </lineage>
</organism>
<dbReference type="SUPFAM" id="SSF54631">
    <property type="entry name" value="CBS-domain pair"/>
    <property type="match status" value="1"/>
</dbReference>
<dbReference type="Gene3D" id="1.10.10.10">
    <property type="entry name" value="Winged helix-like DNA-binding domain superfamily/Winged helix DNA-binding domain"/>
    <property type="match status" value="1"/>
</dbReference>
<dbReference type="Gene3D" id="3.10.580.10">
    <property type="entry name" value="CBS-domain"/>
    <property type="match status" value="1"/>
</dbReference>
<dbReference type="Pfam" id="PF00571">
    <property type="entry name" value="CBS"/>
    <property type="match status" value="2"/>
</dbReference>
<dbReference type="PANTHER" id="PTHR43080">
    <property type="entry name" value="CBS DOMAIN-CONTAINING PROTEIN CBSX3, MITOCHONDRIAL"/>
    <property type="match status" value="1"/>
</dbReference>
<dbReference type="PIRSF" id="PIRSF005063">
    <property type="entry name" value="UCP005063_CBS_MJ1232"/>
    <property type="match status" value="1"/>
</dbReference>
<dbReference type="Pfam" id="PF03444">
    <property type="entry name" value="WHD_HrcA"/>
    <property type="match status" value="1"/>
</dbReference>
<dbReference type="InterPro" id="IPR005104">
    <property type="entry name" value="WHTH_HrcA_DNA-bd"/>
</dbReference>
<evidence type="ECO:0000256" key="1">
    <source>
        <dbReference type="ARBA" id="ARBA00023122"/>
    </source>
</evidence>
<dbReference type="AlphaFoldDB" id="U3TDM1"/>
<dbReference type="EMBL" id="AP012489">
    <property type="protein sequence ID" value="BAN90110.1"/>
    <property type="molecule type" value="Genomic_DNA"/>
</dbReference>
<reference evidence="4 5" key="1">
    <citation type="journal article" date="2013" name="Appl. Environ. Microbiol.">
        <title>Variation of the Virus-Related Elements within Syntenic Genomes of the Hyperthermophilic Archaeon Aeropyrum.</title>
        <authorList>
            <person name="Daifuku T."/>
            <person name="Yoshida T."/>
            <person name="Kitamura T."/>
            <person name="Kawaichi S."/>
            <person name="Inoue T."/>
            <person name="Nomura K."/>
            <person name="Yoshida Y."/>
            <person name="Kuno S."/>
            <person name="Sako Y."/>
        </authorList>
    </citation>
    <scope>NUCLEOTIDE SEQUENCE [LARGE SCALE GENOMIC DNA]</scope>
    <source>
        <strain evidence="4 5">SY1</strain>
    </source>
</reference>
<dbReference type="SUPFAM" id="SSF46785">
    <property type="entry name" value="Winged helix' DNA-binding domain"/>
    <property type="match status" value="1"/>
</dbReference>
<name>U3TDM1_9CREN</name>
<evidence type="ECO:0000256" key="2">
    <source>
        <dbReference type="PROSITE-ProRule" id="PRU00703"/>
    </source>
</evidence>
<sequence length="299" mass="33430">MKMLTSLQREVLETLVSLYERHKRMIKSKEVAEALGKDEGTVRNVIMWLKSLGLVESRTGPAGGYMPTLKAYEVIGVQTPTLSHVTYGQVIVEKDGNQYRYAALDMEIMGIFGSDTMKAVVTVSGNIAPVEKGDLVRVESVPVRKFALEGRVEKVSKEARQLMIVISKMTVIPNIKVNSLISRKLLTVRHNMTVREVAKFLYSHGIRGAPIVDDKNNIIGFITTTDISMLIARGEDLDATVDRYMRKTVFTINEDESIYEAMRYMDFNGVGRLVVIDYAGRPLGIITRTDILKALIAVK</sequence>
<dbReference type="InterPro" id="IPR051257">
    <property type="entry name" value="Diverse_CBS-Domain"/>
</dbReference>
<dbReference type="InterPro" id="IPR046342">
    <property type="entry name" value="CBS_dom_sf"/>
</dbReference>
<dbReference type="STRING" id="1198449.ACAM_0641"/>
<dbReference type="InterPro" id="IPR036390">
    <property type="entry name" value="WH_DNA-bd_sf"/>
</dbReference>
<feature type="domain" description="CBS" evidence="3">
    <location>
        <begin position="181"/>
        <end position="237"/>
    </location>
</feature>
<evidence type="ECO:0000313" key="4">
    <source>
        <dbReference type="EMBL" id="BAN90110.1"/>
    </source>
</evidence>